<gene>
    <name evidence="1" type="ORF">GCM10010121_085140</name>
</gene>
<evidence type="ECO:0000313" key="1">
    <source>
        <dbReference type="EMBL" id="GGJ61535.1"/>
    </source>
</evidence>
<dbReference type="Proteomes" id="UP000657574">
    <property type="component" value="Unassembled WGS sequence"/>
</dbReference>
<dbReference type="Gene3D" id="3.40.50.1820">
    <property type="entry name" value="alpha/beta hydrolase"/>
    <property type="match status" value="1"/>
</dbReference>
<dbReference type="EMBL" id="BMQA01000068">
    <property type="protein sequence ID" value="GGJ61535.1"/>
    <property type="molecule type" value="Genomic_DNA"/>
</dbReference>
<sequence>MVMSIPFGPHLSVPGLPPVRGAGVEAGRAVVRLVRLPLDMAVGGVGQLTGRVGHAPKSVYQDEAPSAGAGLPVLLVHGLADRASVVSALQRGLGDDCGVGPFILVNYNVFNSADIRTAARVLGEQVELACARDRARCVVLIGYSLGGLIARYYVQRLGGDAYVPLLITLATPHGGSMTALLAPPHPLLRQLRPGSELITELAEPAIGCRTRFVAFYSDLDEAVIPAARGRIDHPDLTARNVLVPGVGHLTLPLHQPVIDQVRSLLLATSAVCHPHDDSPQPSG</sequence>
<protein>
    <submittedName>
        <fullName evidence="1">Lipase</fullName>
    </submittedName>
</protein>
<keyword evidence="2" id="KW-1185">Reference proteome</keyword>
<evidence type="ECO:0000313" key="2">
    <source>
        <dbReference type="Proteomes" id="UP000657574"/>
    </source>
</evidence>
<proteinExistence type="predicted"/>
<organism evidence="1 2">
    <name type="scientific">Streptomyces brasiliensis</name>
    <dbReference type="NCBI Taxonomy" id="1954"/>
    <lineage>
        <taxon>Bacteria</taxon>
        <taxon>Bacillati</taxon>
        <taxon>Actinomycetota</taxon>
        <taxon>Actinomycetes</taxon>
        <taxon>Kitasatosporales</taxon>
        <taxon>Streptomycetaceae</taxon>
        <taxon>Streptomyces</taxon>
    </lineage>
</organism>
<dbReference type="InterPro" id="IPR029058">
    <property type="entry name" value="AB_hydrolase_fold"/>
</dbReference>
<dbReference type="Pfam" id="PF02089">
    <property type="entry name" value="Palm_thioest"/>
    <property type="match status" value="1"/>
</dbReference>
<comment type="caution">
    <text evidence="1">The sequence shown here is derived from an EMBL/GenBank/DDBJ whole genome shotgun (WGS) entry which is preliminary data.</text>
</comment>
<reference evidence="1" key="2">
    <citation type="submission" date="2020-09" db="EMBL/GenBank/DDBJ databases">
        <authorList>
            <person name="Sun Q."/>
            <person name="Ohkuma M."/>
        </authorList>
    </citation>
    <scope>NUCLEOTIDE SEQUENCE</scope>
    <source>
        <strain evidence="1">JCM 3086</strain>
    </source>
</reference>
<accession>A0A917P4N3</accession>
<reference evidence="1" key="1">
    <citation type="journal article" date="2014" name="Int. J. Syst. Evol. Microbiol.">
        <title>Complete genome sequence of Corynebacterium casei LMG S-19264T (=DSM 44701T), isolated from a smear-ripened cheese.</title>
        <authorList>
            <consortium name="US DOE Joint Genome Institute (JGI-PGF)"/>
            <person name="Walter F."/>
            <person name="Albersmeier A."/>
            <person name="Kalinowski J."/>
            <person name="Ruckert C."/>
        </authorList>
    </citation>
    <scope>NUCLEOTIDE SEQUENCE</scope>
    <source>
        <strain evidence="1">JCM 3086</strain>
    </source>
</reference>
<name>A0A917P4N3_9ACTN</name>
<dbReference type="AlphaFoldDB" id="A0A917P4N3"/>
<dbReference type="SUPFAM" id="SSF53474">
    <property type="entry name" value="alpha/beta-Hydrolases"/>
    <property type="match status" value="1"/>
</dbReference>